<name>A0A0N4WL99_HAEPC</name>
<dbReference type="Proteomes" id="UP000268014">
    <property type="component" value="Unassembled WGS sequence"/>
</dbReference>
<sequence length="116" mass="13397">MNRYVLWEGQETAVPDSIERQELLQVRMNEGNILLGNRATRSFSSLPYVDISRPQIEALELFRLVVDVSVREYSRLNRRKPDVPEKTLSKKSIIKSAFQKSSAISIIGLRLRKFFG</sequence>
<dbReference type="EMBL" id="UZAF01017703">
    <property type="protein sequence ID" value="VDO44174.1"/>
    <property type="molecule type" value="Genomic_DNA"/>
</dbReference>
<reference evidence="1 2" key="2">
    <citation type="submission" date="2018-11" db="EMBL/GenBank/DDBJ databases">
        <authorList>
            <consortium name="Pathogen Informatics"/>
        </authorList>
    </citation>
    <scope>NUCLEOTIDE SEQUENCE [LARGE SCALE GENOMIC DNA]</scope>
    <source>
        <strain evidence="1 2">MHpl1</strain>
    </source>
</reference>
<organism evidence="3">
    <name type="scientific">Haemonchus placei</name>
    <name type="common">Barber's pole worm</name>
    <dbReference type="NCBI Taxonomy" id="6290"/>
    <lineage>
        <taxon>Eukaryota</taxon>
        <taxon>Metazoa</taxon>
        <taxon>Ecdysozoa</taxon>
        <taxon>Nematoda</taxon>
        <taxon>Chromadorea</taxon>
        <taxon>Rhabditida</taxon>
        <taxon>Rhabditina</taxon>
        <taxon>Rhabditomorpha</taxon>
        <taxon>Strongyloidea</taxon>
        <taxon>Trichostrongylidae</taxon>
        <taxon>Haemonchus</taxon>
    </lineage>
</organism>
<proteinExistence type="predicted"/>
<accession>A0A0N4WL99</accession>
<evidence type="ECO:0000313" key="1">
    <source>
        <dbReference type="EMBL" id="VDO44174.1"/>
    </source>
</evidence>
<dbReference type="AlphaFoldDB" id="A0A0N4WL99"/>
<dbReference type="WBParaSite" id="HPLM_0001191301-mRNA-1">
    <property type="protein sequence ID" value="HPLM_0001191301-mRNA-1"/>
    <property type="gene ID" value="HPLM_0001191301"/>
</dbReference>
<evidence type="ECO:0000313" key="3">
    <source>
        <dbReference type="WBParaSite" id="HPLM_0001191301-mRNA-1"/>
    </source>
</evidence>
<gene>
    <name evidence="1" type="ORF">HPLM_LOCUS11905</name>
</gene>
<protein>
    <submittedName>
        <fullName evidence="1 3">Uncharacterized protein</fullName>
    </submittedName>
</protein>
<keyword evidence="2" id="KW-1185">Reference proteome</keyword>
<evidence type="ECO:0000313" key="2">
    <source>
        <dbReference type="Proteomes" id="UP000268014"/>
    </source>
</evidence>
<reference evidence="3" key="1">
    <citation type="submission" date="2017-02" db="UniProtKB">
        <authorList>
            <consortium name="WormBaseParasite"/>
        </authorList>
    </citation>
    <scope>IDENTIFICATION</scope>
</reference>